<keyword evidence="1" id="KW-0812">Transmembrane</keyword>
<dbReference type="EMBL" id="SGPL01000254">
    <property type="protein sequence ID" value="THH14733.1"/>
    <property type="molecule type" value="Genomic_DNA"/>
</dbReference>
<evidence type="ECO:0000313" key="3">
    <source>
        <dbReference type="Proteomes" id="UP000310158"/>
    </source>
</evidence>
<organism evidence="2 3">
    <name type="scientific">Bondarzewia mesenterica</name>
    <dbReference type="NCBI Taxonomy" id="1095465"/>
    <lineage>
        <taxon>Eukaryota</taxon>
        <taxon>Fungi</taxon>
        <taxon>Dikarya</taxon>
        <taxon>Basidiomycota</taxon>
        <taxon>Agaricomycotina</taxon>
        <taxon>Agaricomycetes</taxon>
        <taxon>Russulales</taxon>
        <taxon>Bondarzewiaceae</taxon>
        <taxon>Bondarzewia</taxon>
    </lineage>
</organism>
<proteinExistence type="predicted"/>
<comment type="caution">
    <text evidence="2">The sequence shown here is derived from an EMBL/GenBank/DDBJ whole genome shotgun (WGS) entry which is preliminary data.</text>
</comment>
<protein>
    <submittedName>
        <fullName evidence="2">Uncharacterized protein</fullName>
    </submittedName>
</protein>
<evidence type="ECO:0000313" key="2">
    <source>
        <dbReference type="EMBL" id="THH14733.1"/>
    </source>
</evidence>
<dbReference type="AlphaFoldDB" id="A0A4V3XES1"/>
<reference evidence="2 3" key="1">
    <citation type="submission" date="2019-02" db="EMBL/GenBank/DDBJ databases">
        <title>Genome sequencing of the rare red list fungi Bondarzewia mesenterica.</title>
        <authorList>
            <person name="Buettner E."/>
            <person name="Kellner H."/>
        </authorList>
    </citation>
    <scope>NUCLEOTIDE SEQUENCE [LARGE SCALE GENOMIC DNA]</scope>
    <source>
        <strain evidence="2 3">DSM 108281</strain>
    </source>
</reference>
<feature type="transmembrane region" description="Helical" evidence="1">
    <location>
        <begin position="46"/>
        <end position="67"/>
    </location>
</feature>
<sequence length="163" mass="18437">MYVFTELGYDSLIFLLTITRTMYMHWMHKGAGPGTRTLVDKLIRDGAAYFAAIFTMNLTWVLMIMYAPTGLRGIASVPSSCVTTVMITRITLNLRTTVYGPAQHDERTRHSIPLTPLGVKRRTTLQRRRFDPTATENLTVHVRTEVERDDVFGRSWEGGAAVV</sequence>
<evidence type="ECO:0000256" key="1">
    <source>
        <dbReference type="SAM" id="Phobius"/>
    </source>
</evidence>
<keyword evidence="1" id="KW-1133">Transmembrane helix</keyword>
<dbReference type="OrthoDB" id="2745134at2759"/>
<accession>A0A4V3XES1</accession>
<dbReference type="Proteomes" id="UP000310158">
    <property type="component" value="Unassembled WGS sequence"/>
</dbReference>
<keyword evidence="1" id="KW-0472">Membrane</keyword>
<name>A0A4V3XES1_9AGAM</name>
<keyword evidence="3" id="KW-1185">Reference proteome</keyword>
<gene>
    <name evidence="2" type="ORF">EW146_g5635</name>
</gene>